<sequence length="319" mass="37228">MDIIQSYFLNPNQRVYWLYLVSTLCLIAIYGVFVYFASGQIIIKKSKLTSYWFHPSAILDYLYFVLNTLIKVFLLAPLLLSAKTIALWIWQGLSYLKPDMMYSIQLPSTVIIAIYSLSLFVVSDFTRYWLHRFLHTIPILWAFHKVHHSCEVLNPISFYRIHPVENLLFGIRYSLSTGLVTGVCLWLFGAKLGVWTILGCNAFIFIFLLLGANLRHSHIYLYYPKFIERFFISPAQHQLHHTAQFANKNYGGYLGIWDFIFGSWQSAADIEKPKRFGFPKTMAQPYRTLGGLLFQPFIDILHIGKKRDEKRQKQQQNVS</sequence>
<evidence type="ECO:0000256" key="3">
    <source>
        <dbReference type="ARBA" id="ARBA00022989"/>
    </source>
</evidence>
<keyword evidence="4 5" id="KW-0472">Membrane</keyword>
<name>A0A379C9E2_9PAST</name>
<evidence type="ECO:0000256" key="5">
    <source>
        <dbReference type="SAM" id="Phobius"/>
    </source>
</evidence>
<dbReference type="Proteomes" id="UP000255417">
    <property type="component" value="Unassembled WGS sequence"/>
</dbReference>
<reference evidence="7 8" key="1">
    <citation type="submission" date="2018-06" db="EMBL/GenBank/DDBJ databases">
        <authorList>
            <consortium name="Pathogen Informatics"/>
            <person name="Doyle S."/>
        </authorList>
    </citation>
    <scope>NUCLEOTIDE SEQUENCE [LARGE SCALE GENOMIC DNA]</scope>
    <source>
        <strain evidence="7 8">NCTC12872</strain>
    </source>
</reference>
<evidence type="ECO:0000259" key="6">
    <source>
        <dbReference type="Pfam" id="PF04116"/>
    </source>
</evidence>
<dbReference type="GO" id="GO:0016020">
    <property type="term" value="C:membrane"/>
    <property type="evidence" value="ECO:0007669"/>
    <property type="project" value="UniProtKB-SubCell"/>
</dbReference>
<dbReference type="GO" id="GO:0005506">
    <property type="term" value="F:iron ion binding"/>
    <property type="evidence" value="ECO:0007669"/>
    <property type="project" value="InterPro"/>
</dbReference>
<dbReference type="RefSeq" id="WP_115315389.1">
    <property type="nucleotide sequence ID" value="NZ_LWIF01000001.1"/>
</dbReference>
<feature type="domain" description="Fatty acid hydroxylase" evidence="6">
    <location>
        <begin position="118"/>
        <end position="263"/>
    </location>
</feature>
<dbReference type="PANTHER" id="PTHR11863">
    <property type="entry name" value="STEROL DESATURASE"/>
    <property type="match status" value="1"/>
</dbReference>
<feature type="transmembrane region" description="Helical" evidence="5">
    <location>
        <begin position="58"/>
        <end position="80"/>
    </location>
</feature>
<keyword evidence="8" id="KW-1185">Reference proteome</keyword>
<dbReference type="InterPro" id="IPR050307">
    <property type="entry name" value="Sterol_Desaturase_Related"/>
</dbReference>
<dbReference type="Pfam" id="PF04116">
    <property type="entry name" value="FA_hydroxylase"/>
    <property type="match status" value="1"/>
</dbReference>
<dbReference type="OrthoDB" id="9770329at2"/>
<evidence type="ECO:0000313" key="7">
    <source>
        <dbReference type="EMBL" id="SUB58884.1"/>
    </source>
</evidence>
<keyword evidence="2 5" id="KW-0812">Transmembrane</keyword>
<feature type="transmembrane region" description="Helical" evidence="5">
    <location>
        <begin position="16"/>
        <end position="37"/>
    </location>
</feature>
<dbReference type="GO" id="GO:0016491">
    <property type="term" value="F:oxidoreductase activity"/>
    <property type="evidence" value="ECO:0007669"/>
    <property type="project" value="InterPro"/>
</dbReference>
<feature type="transmembrane region" description="Helical" evidence="5">
    <location>
        <begin position="167"/>
        <end position="188"/>
    </location>
</feature>
<dbReference type="EMBL" id="UGTA01000001">
    <property type="protein sequence ID" value="SUB58884.1"/>
    <property type="molecule type" value="Genomic_DNA"/>
</dbReference>
<dbReference type="InterPro" id="IPR006694">
    <property type="entry name" value="Fatty_acid_hydroxylase"/>
</dbReference>
<comment type="subcellular location">
    <subcellularLocation>
        <location evidence="1">Membrane</location>
    </subcellularLocation>
</comment>
<evidence type="ECO:0000313" key="8">
    <source>
        <dbReference type="Proteomes" id="UP000255417"/>
    </source>
</evidence>
<proteinExistence type="predicted"/>
<protein>
    <submittedName>
        <fullName evidence="7">Fatty acid hydroxylase superfamily</fullName>
    </submittedName>
</protein>
<gene>
    <name evidence="7" type="ORF">NCTC12872_00853</name>
</gene>
<accession>A0A379C9E2</accession>
<evidence type="ECO:0000256" key="2">
    <source>
        <dbReference type="ARBA" id="ARBA00022692"/>
    </source>
</evidence>
<dbReference type="GO" id="GO:0008610">
    <property type="term" value="P:lipid biosynthetic process"/>
    <property type="evidence" value="ECO:0007669"/>
    <property type="project" value="InterPro"/>
</dbReference>
<organism evidence="7 8">
    <name type="scientific">Phocoenobacter uteri</name>
    <dbReference type="NCBI Taxonomy" id="146806"/>
    <lineage>
        <taxon>Bacteria</taxon>
        <taxon>Pseudomonadati</taxon>
        <taxon>Pseudomonadota</taxon>
        <taxon>Gammaproteobacteria</taxon>
        <taxon>Pasteurellales</taxon>
        <taxon>Pasteurellaceae</taxon>
        <taxon>Phocoenobacter</taxon>
    </lineage>
</organism>
<evidence type="ECO:0000256" key="1">
    <source>
        <dbReference type="ARBA" id="ARBA00004370"/>
    </source>
</evidence>
<dbReference type="AlphaFoldDB" id="A0A379C9E2"/>
<evidence type="ECO:0000256" key="4">
    <source>
        <dbReference type="ARBA" id="ARBA00023136"/>
    </source>
</evidence>
<feature type="transmembrane region" description="Helical" evidence="5">
    <location>
        <begin position="194"/>
        <end position="214"/>
    </location>
</feature>
<keyword evidence="3 5" id="KW-1133">Transmembrane helix</keyword>
<feature type="transmembrane region" description="Helical" evidence="5">
    <location>
        <begin position="100"/>
        <end position="122"/>
    </location>
</feature>